<dbReference type="RefSeq" id="WP_262399211.1">
    <property type="nucleotide sequence ID" value="NZ_JACRTB010000005.1"/>
</dbReference>
<organism evidence="1 2">
    <name type="scientific">Yanshouia hominis</name>
    <dbReference type="NCBI Taxonomy" id="2763673"/>
    <lineage>
        <taxon>Bacteria</taxon>
        <taxon>Bacillati</taxon>
        <taxon>Bacillota</taxon>
        <taxon>Clostridia</taxon>
        <taxon>Eubacteriales</taxon>
        <taxon>Oscillospiraceae</taxon>
        <taxon>Yanshouia</taxon>
    </lineage>
</organism>
<dbReference type="EMBL" id="JACRTB010000005">
    <property type="protein sequence ID" value="MBC8575585.1"/>
    <property type="molecule type" value="Genomic_DNA"/>
</dbReference>
<keyword evidence="2" id="KW-1185">Reference proteome</keyword>
<evidence type="ECO:0000313" key="2">
    <source>
        <dbReference type="Proteomes" id="UP000658131"/>
    </source>
</evidence>
<dbReference type="Proteomes" id="UP000658131">
    <property type="component" value="Unassembled WGS sequence"/>
</dbReference>
<accession>A0ABR7NGR1</accession>
<name>A0ABR7NGR1_9FIRM</name>
<proteinExistence type="predicted"/>
<sequence length="181" mass="20025">MKLKLFGCPALRRELFLLASFSPHEIDVEILPAPSGAALLQDRIEETQGYDYILPCVGSRLSEGLSAAGIPLVIPRAHNCAHLLLGSLDRYHRAFSENDDEPRWQLEGECSEMSAAHGTPCTVTDTLFTDLVPAREGREYAADLSLLRDYLNGRWDARFLTVHPGERAVQDPVEILAAEPV</sequence>
<protein>
    <submittedName>
        <fullName evidence="1">DUF1638 domain-containing protein</fullName>
    </submittedName>
</protein>
<evidence type="ECO:0000313" key="1">
    <source>
        <dbReference type="EMBL" id="MBC8575585.1"/>
    </source>
</evidence>
<comment type="caution">
    <text evidence="1">The sequence shown here is derived from an EMBL/GenBank/DDBJ whole genome shotgun (WGS) entry which is preliminary data.</text>
</comment>
<reference evidence="1 2" key="1">
    <citation type="submission" date="2020-08" db="EMBL/GenBank/DDBJ databases">
        <title>Genome public.</title>
        <authorList>
            <person name="Liu C."/>
            <person name="Sun Q."/>
        </authorList>
    </citation>
    <scope>NUCLEOTIDE SEQUENCE [LARGE SCALE GENOMIC DNA]</scope>
    <source>
        <strain evidence="1 2">BX1</strain>
    </source>
</reference>
<gene>
    <name evidence="1" type="ORF">H8717_04050</name>
</gene>